<evidence type="ECO:0000313" key="1">
    <source>
        <dbReference type="EMBL" id="OQP47195.1"/>
    </source>
</evidence>
<name>A0A1V9EMW8_9BACT</name>
<evidence type="ECO:0000313" key="2">
    <source>
        <dbReference type="Proteomes" id="UP000192610"/>
    </source>
</evidence>
<dbReference type="EMBL" id="LVXG01000023">
    <property type="protein sequence ID" value="OQP47195.1"/>
    <property type="molecule type" value="Genomic_DNA"/>
</dbReference>
<reference evidence="2" key="1">
    <citation type="submission" date="2016-04" db="EMBL/GenBank/DDBJ databases">
        <authorList>
            <person name="Chen L."/>
            <person name="Zhuang W."/>
            <person name="Wang G."/>
        </authorList>
    </citation>
    <scope>NUCLEOTIDE SEQUENCE [LARGE SCALE GENOMIC DNA]</scope>
    <source>
        <strain evidence="2">17621</strain>
    </source>
</reference>
<sequence>MLDESFNLRESSEAQIGQVYISRFSIPQFNTLLIGNQIVYKMAGKIFTGNSQGEKLANEETA</sequence>
<comment type="caution">
    <text evidence="1">The sequence shown here is derived from an EMBL/GenBank/DDBJ whole genome shotgun (WGS) entry which is preliminary data.</text>
</comment>
<accession>A0A1V9EMW8</accession>
<keyword evidence="2" id="KW-1185">Reference proteome</keyword>
<dbReference type="Proteomes" id="UP000192610">
    <property type="component" value="Unassembled WGS sequence"/>
</dbReference>
<protein>
    <submittedName>
        <fullName evidence="1">Uncharacterized protein</fullName>
    </submittedName>
</protein>
<dbReference type="AlphaFoldDB" id="A0A1V9EMW8"/>
<proteinExistence type="predicted"/>
<organism evidence="1 2">
    <name type="scientific">Niastella yeongjuensis</name>
    <dbReference type="NCBI Taxonomy" id="354355"/>
    <lineage>
        <taxon>Bacteria</taxon>
        <taxon>Pseudomonadati</taxon>
        <taxon>Bacteroidota</taxon>
        <taxon>Chitinophagia</taxon>
        <taxon>Chitinophagales</taxon>
        <taxon>Chitinophagaceae</taxon>
        <taxon>Niastella</taxon>
    </lineage>
</organism>
<gene>
    <name evidence="1" type="ORF">A4H97_06715</name>
</gene>